<keyword evidence="1" id="KW-0547">Nucleotide-binding</keyword>
<reference evidence="1 2" key="1">
    <citation type="journal article" date="2019" name="Syst. Appl. Microbiol.">
        <title>New species of pathogenic Pseudomonas isolated from citrus in Tunisia: Proposal of Pseudomonas kairouanensis sp. nov. and Pseudomonas nabeulensis sp. nov.</title>
        <authorList>
            <person name="Oueslati M."/>
            <person name="Mulet M."/>
            <person name="Gomila M."/>
            <person name="Berge O."/>
            <person name="Hajlaoui M.R."/>
            <person name="Lalucat J."/>
            <person name="Sadfi-Zouaoui N."/>
            <person name="Garcia-Valdes E."/>
        </authorList>
    </citation>
    <scope>NUCLEOTIDE SEQUENCE [LARGE SCALE GENOMIC DNA]</scope>
    <source>
        <strain evidence="1 2">E10B</strain>
    </source>
</reference>
<dbReference type="Proteomes" id="UP000297734">
    <property type="component" value="Unassembled WGS sequence"/>
</dbReference>
<dbReference type="OrthoDB" id="531205at2"/>
<dbReference type="Pfam" id="PF13671">
    <property type="entry name" value="AAA_33"/>
    <property type="match status" value="1"/>
</dbReference>
<organism evidence="1 2">
    <name type="scientific">Pseudomonas nabeulensis</name>
    <dbReference type="NCBI Taxonomy" id="2293833"/>
    <lineage>
        <taxon>Bacteria</taxon>
        <taxon>Pseudomonadati</taxon>
        <taxon>Pseudomonadota</taxon>
        <taxon>Gammaproteobacteria</taxon>
        <taxon>Pseudomonadales</taxon>
        <taxon>Pseudomonadaceae</taxon>
        <taxon>Pseudomonas</taxon>
    </lineage>
</organism>
<dbReference type="SUPFAM" id="SSF52540">
    <property type="entry name" value="P-loop containing nucleoside triphosphate hydrolases"/>
    <property type="match status" value="1"/>
</dbReference>
<dbReference type="AlphaFoldDB" id="A0A4Z0AJB3"/>
<dbReference type="RefSeq" id="WP_135310887.1">
    <property type="nucleotide sequence ID" value="NZ_QUZT01000076.1"/>
</dbReference>
<accession>A0A4Z0AJB3</accession>
<evidence type="ECO:0000313" key="2">
    <source>
        <dbReference type="Proteomes" id="UP000297734"/>
    </source>
</evidence>
<keyword evidence="2" id="KW-1185">Reference proteome</keyword>
<dbReference type="EMBL" id="QUZT01000076">
    <property type="protein sequence ID" value="TFY86876.1"/>
    <property type="molecule type" value="Genomic_DNA"/>
</dbReference>
<dbReference type="GO" id="GO:0005524">
    <property type="term" value="F:ATP binding"/>
    <property type="evidence" value="ECO:0007669"/>
    <property type="project" value="UniProtKB-KW"/>
</dbReference>
<keyword evidence="1" id="KW-0067">ATP-binding</keyword>
<comment type="caution">
    <text evidence="1">The sequence shown here is derived from an EMBL/GenBank/DDBJ whole genome shotgun (WGS) entry which is preliminary data.</text>
</comment>
<proteinExistence type="predicted"/>
<sequence>MPNPVLHLMTGKIASGKSTLAKSLAAEQSAILLSEDQWLSRLYPDQIKSITDYVRLARQIREVVGPLVIDLLRAGVTVVLDFPANTPQDRQWSRGLADAAEVSHCVHYVEVDDDTCRARLHLRNQRGEHEFAATDAEFDVINSYFCEPDEGEGLRIEVHRG</sequence>
<evidence type="ECO:0000313" key="1">
    <source>
        <dbReference type="EMBL" id="TFY86876.1"/>
    </source>
</evidence>
<protein>
    <submittedName>
        <fullName evidence="1">ATP-binding protein</fullName>
    </submittedName>
</protein>
<dbReference type="Gene3D" id="3.40.50.300">
    <property type="entry name" value="P-loop containing nucleotide triphosphate hydrolases"/>
    <property type="match status" value="1"/>
</dbReference>
<gene>
    <name evidence="1" type="ORF">DYL61_27105</name>
</gene>
<dbReference type="InterPro" id="IPR027417">
    <property type="entry name" value="P-loop_NTPase"/>
</dbReference>
<name>A0A4Z0AJB3_9PSED</name>